<evidence type="ECO:0000313" key="1">
    <source>
        <dbReference type="EMBL" id="KAB0575358.1"/>
    </source>
</evidence>
<dbReference type="EMBL" id="VZPB01000064">
    <property type="protein sequence ID" value="KAB0575358.1"/>
    <property type="molecule type" value="Genomic_DNA"/>
</dbReference>
<gene>
    <name evidence="1" type="ORF">F7Q92_18610</name>
</gene>
<sequence length="200" mass="21482">MHLTLSTSDRQYGMPPGRLPGTVGSLKIAFSNLPAASAAANQPAQAVPRSVTVVNRITSDTQQSSIVKSGLLQDDQTTLISPPAKDAIGANGLRRLEAFFHLQAGWDGTASKPIDLNSVVVFSRFFEETRLNPKRLGVFMSARGNVVVNWPEQDGQLVELEFHSSGVDYFIESSGDEGTVANSDIGFSKLFQLISESVTA</sequence>
<evidence type="ECO:0000313" key="2">
    <source>
        <dbReference type="Proteomes" id="UP000430120"/>
    </source>
</evidence>
<dbReference type="AlphaFoldDB" id="A0A643F9V5"/>
<organism evidence="1 2">
    <name type="scientific">Ideonella dechloratans</name>
    <dbReference type="NCBI Taxonomy" id="36863"/>
    <lineage>
        <taxon>Bacteria</taxon>
        <taxon>Pseudomonadati</taxon>
        <taxon>Pseudomonadota</taxon>
        <taxon>Betaproteobacteria</taxon>
        <taxon>Burkholderiales</taxon>
        <taxon>Sphaerotilaceae</taxon>
        <taxon>Ideonella</taxon>
    </lineage>
</organism>
<keyword evidence="2" id="KW-1185">Reference proteome</keyword>
<protein>
    <submittedName>
        <fullName evidence="1">Uncharacterized protein</fullName>
    </submittedName>
</protein>
<dbReference type="Proteomes" id="UP000430120">
    <property type="component" value="Unassembled WGS sequence"/>
</dbReference>
<accession>A0A643F9V5</accession>
<dbReference type="RefSeq" id="WP_151125593.1">
    <property type="nucleotide sequence ID" value="NZ_CP088081.1"/>
</dbReference>
<comment type="caution">
    <text evidence="1">The sequence shown here is derived from an EMBL/GenBank/DDBJ whole genome shotgun (WGS) entry which is preliminary data.</text>
</comment>
<dbReference type="OrthoDB" id="9255798at2"/>
<proteinExistence type="predicted"/>
<reference evidence="1 2" key="1">
    <citation type="submission" date="2019-09" db="EMBL/GenBank/DDBJ databases">
        <title>Draft genome sequences of 48 bacterial type strains from the CCUG.</title>
        <authorList>
            <person name="Tunovic T."/>
            <person name="Pineiro-Iglesias B."/>
            <person name="Unosson C."/>
            <person name="Inganas E."/>
            <person name="Ohlen M."/>
            <person name="Cardew S."/>
            <person name="Jensie-Markopoulos S."/>
            <person name="Salva-Serra F."/>
            <person name="Jaen-Luchoro D."/>
            <person name="Karlsson R."/>
            <person name="Svensson-Stadler L."/>
            <person name="Chun J."/>
            <person name="Moore E."/>
        </authorList>
    </citation>
    <scope>NUCLEOTIDE SEQUENCE [LARGE SCALE GENOMIC DNA]</scope>
    <source>
        <strain evidence="1 2">CCUG 30977</strain>
    </source>
</reference>
<name>A0A643F9V5_IDEDE</name>